<dbReference type="GO" id="GO:0006508">
    <property type="term" value="P:proteolysis"/>
    <property type="evidence" value="ECO:0007669"/>
    <property type="project" value="UniProtKB-KW"/>
</dbReference>
<keyword evidence="1" id="KW-0378">Hydrolase</keyword>
<protein>
    <submittedName>
        <fullName evidence="1">Clan AA aspartic protease</fullName>
    </submittedName>
</protein>
<sequence>MPKYILPLEVVDLQGDGFHLLVEVVVFGQIFKAVLDTGASKSAFDMEIVSGFAPEDQIIHVPDHHAIGLGTTTMERYYVICKQMTLGDLLISDYEAPVFDLSAIKFAYEKLNLPPVLGVLGGDILMDYKALIDYNKLTLTLKM</sequence>
<dbReference type="PROSITE" id="PS00141">
    <property type="entry name" value="ASP_PROTEASE"/>
    <property type="match status" value="1"/>
</dbReference>
<accession>A0ABS1BIS4</accession>
<reference evidence="1 2" key="1">
    <citation type="submission" date="2020-12" db="EMBL/GenBank/DDBJ databases">
        <title>Bacterial novel species Pedobacter sp. SD-b isolated from soil.</title>
        <authorList>
            <person name="Jung H.-Y."/>
        </authorList>
    </citation>
    <scope>NUCLEOTIDE SEQUENCE [LARGE SCALE GENOMIC DNA]</scope>
    <source>
        <strain evidence="1 2">SD-b</strain>
    </source>
</reference>
<dbReference type="Gene3D" id="2.40.70.10">
    <property type="entry name" value="Acid Proteases"/>
    <property type="match status" value="1"/>
</dbReference>
<evidence type="ECO:0000313" key="1">
    <source>
        <dbReference type="EMBL" id="MBK0382786.1"/>
    </source>
</evidence>
<dbReference type="EMBL" id="JAEHFY010000009">
    <property type="protein sequence ID" value="MBK0382786.1"/>
    <property type="molecule type" value="Genomic_DNA"/>
</dbReference>
<keyword evidence="2" id="KW-1185">Reference proteome</keyword>
<evidence type="ECO:0000313" key="2">
    <source>
        <dbReference type="Proteomes" id="UP000660024"/>
    </source>
</evidence>
<proteinExistence type="predicted"/>
<keyword evidence="1" id="KW-0645">Protease</keyword>
<comment type="caution">
    <text evidence="1">The sequence shown here is derived from an EMBL/GenBank/DDBJ whole genome shotgun (WGS) entry which is preliminary data.</text>
</comment>
<dbReference type="InterPro" id="IPR021109">
    <property type="entry name" value="Peptidase_aspartic_dom_sf"/>
</dbReference>
<gene>
    <name evidence="1" type="ORF">I5M32_07420</name>
</gene>
<organism evidence="1 2">
    <name type="scientific">Pedobacter segetis</name>
    <dbReference type="NCBI Taxonomy" id="2793069"/>
    <lineage>
        <taxon>Bacteria</taxon>
        <taxon>Pseudomonadati</taxon>
        <taxon>Bacteroidota</taxon>
        <taxon>Sphingobacteriia</taxon>
        <taxon>Sphingobacteriales</taxon>
        <taxon>Sphingobacteriaceae</taxon>
        <taxon>Pedobacter</taxon>
    </lineage>
</organism>
<dbReference type="GO" id="GO:0008233">
    <property type="term" value="F:peptidase activity"/>
    <property type="evidence" value="ECO:0007669"/>
    <property type="project" value="UniProtKB-KW"/>
</dbReference>
<dbReference type="SUPFAM" id="SSF50630">
    <property type="entry name" value="Acid proteases"/>
    <property type="match status" value="1"/>
</dbReference>
<dbReference type="RefSeq" id="WP_200585570.1">
    <property type="nucleotide sequence ID" value="NZ_JAEHFY010000009.1"/>
</dbReference>
<dbReference type="InterPro" id="IPR001969">
    <property type="entry name" value="Aspartic_peptidase_AS"/>
</dbReference>
<name>A0ABS1BIS4_9SPHI</name>
<dbReference type="Proteomes" id="UP000660024">
    <property type="component" value="Unassembled WGS sequence"/>
</dbReference>